<reference evidence="2" key="1">
    <citation type="submission" date="2024-07" db="EMBL/GenBank/DDBJ databases">
        <title>Two chromosome-level genome assemblies of Korean endemic species Abeliophyllum distichum and Forsythia ovata (Oleaceae).</title>
        <authorList>
            <person name="Jang H."/>
        </authorList>
    </citation>
    <scope>NUCLEOTIDE SEQUENCE [LARGE SCALE GENOMIC DNA]</scope>
</reference>
<gene>
    <name evidence="1" type="ORF">Fot_02475</name>
</gene>
<comment type="caution">
    <text evidence="1">The sequence shown here is derived from an EMBL/GenBank/DDBJ whole genome shotgun (WGS) entry which is preliminary data.</text>
</comment>
<sequence length="122" mass="13920">MVYWGRDDVGFRQWWEEQQRFFLTHSESMSAVCQPPAPHSSLLTPNSGDGENWFLGGGKEIVCPLEHGMDGVLDRNKNEKMNNAHNRVVPIPTDLESPIEVENHRFTPTTDMGMSNDKQLHI</sequence>
<keyword evidence="2" id="KW-1185">Reference proteome</keyword>
<dbReference type="EMBL" id="JBFOLJ010000001">
    <property type="protein sequence ID" value="KAL2557736.1"/>
    <property type="molecule type" value="Genomic_DNA"/>
</dbReference>
<proteinExistence type="predicted"/>
<accession>A0ABD1X7I0</accession>
<evidence type="ECO:0000313" key="2">
    <source>
        <dbReference type="Proteomes" id="UP001604277"/>
    </source>
</evidence>
<name>A0ABD1X7I0_9LAMI</name>
<organism evidence="1 2">
    <name type="scientific">Forsythia ovata</name>
    <dbReference type="NCBI Taxonomy" id="205694"/>
    <lineage>
        <taxon>Eukaryota</taxon>
        <taxon>Viridiplantae</taxon>
        <taxon>Streptophyta</taxon>
        <taxon>Embryophyta</taxon>
        <taxon>Tracheophyta</taxon>
        <taxon>Spermatophyta</taxon>
        <taxon>Magnoliopsida</taxon>
        <taxon>eudicotyledons</taxon>
        <taxon>Gunneridae</taxon>
        <taxon>Pentapetalae</taxon>
        <taxon>asterids</taxon>
        <taxon>lamiids</taxon>
        <taxon>Lamiales</taxon>
        <taxon>Oleaceae</taxon>
        <taxon>Forsythieae</taxon>
        <taxon>Forsythia</taxon>
    </lineage>
</organism>
<dbReference type="Proteomes" id="UP001604277">
    <property type="component" value="Unassembled WGS sequence"/>
</dbReference>
<protein>
    <submittedName>
        <fullName evidence="1">Uncharacterized protein</fullName>
    </submittedName>
</protein>
<evidence type="ECO:0000313" key="1">
    <source>
        <dbReference type="EMBL" id="KAL2557736.1"/>
    </source>
</evidence>
<dbReference type="AlphaFoldDB" id="A0ABD1X7I0"/>